<evidence type="ECO:0000256" key="3">
    <source>
        <dbReference type="ARBA" id="ARBA00022980"/>
    </source>
</evidence>
<dbReference type="PANTHER" id="PTHR13362:SF2">
    <property type="entry name" value="SMALL RIBOSOMAL SUBUNIT PROTEIN MS33"/>
    <property type="match status" value="1"/>
</dbReference>
<keyword evidence="9" id="KW-1185">Reference proteome</keyword>
<sequence>MMGTKVYNYLKLVKLDTSYAKKMERLSNRIFGNPLRPITKKQDMINHTGVVDELKEEPVDKQDRVRNWYPRHRETHKLVMALRDYGLFRDEHEDFREEIKRQKALRGKAERKPGQGGKKAKISG</sequence>
<evidence type="ECO:0000256" key="7">
    <source>
        <dbReference type="SAM" id="MobiDB-lite"/>
    </source>
</evidence>
<proteinExistence type="inferred from homology"/>
<evidence type="ECO:0000313" key="9">
    <source>
        <dbReference type="Proteomes" id="UP001642540"/>
    </source>
</evidence>
<evidence type="ECO:0000256" key="2">
    <source>
        <dbReference type="ARBA" id="ARBA00008970"/>
    </source>
</evidence>
<comment type="subcellular location">
    <subcellularLocation>
        <location evidence="1">Mitochondrion</location>
    </subcellularLocation>
</comment>
<dbReference type="Pfam" id="PF08293">
    <property type="entry name" value="MRP-S33"/>
    <property type="match status" value="1"/>
</dbReference>
<keyword evidence="5" id="KW-0687">Ribonucleoprotein</keyword>
<evidence type="ECO:0000256" key="4">
    <source>
        <dbReference type="ARBA" id="ARBA00023128"/>
    </source>
</evidence>
<dbReference type="PANTHER" id="PTHR13362">
    <property type="entry name" value="MITOCHONDRIAL RIBOSOMAL PROTEIN S33"/>
    <property type="match status" value="1"/>
</dbReference>
<name>A0ABP1QFT9_9HEXA</name>
<reference evidence="8 9" key="1">
    <citation type="submission" date="2024-08" db="EMBL/GenBank/DDBJ databases">
        <authorList>
            <person name="Cucini C."/>
            <person name="Frati F."/>
        </authorList>
    </citation>
    <scope>NUCLEOTIDE SEQUENCE [LARGE SCALE GENOMIC DNA]</scope>
</reference>
<dbReference type="EMBL" id="CAXLJM020000033">
    <property type="protein sequence ID" value="CAL8101678.1"/>
    <property type="molecule type" value="Genomic_DNA"/>
</dbReference>
<organism evidence="8 9">
    <name type="scientific">Orchesella dallaii</name>
    <dbReference type="NCBI Taxonomy" id="48710"/>
    <lineage>
        <taxon>Eukaryota</taxon>
        <taxon>Metazoa</taxon>
        <taxon>Ecdysozoa</taxon>
        <taxon>Arthropoda</taxon>
        <taxon>Hexapoda</taxon>
        <taxon>Collembola</taxon>
        <taxon>Entomobryomorpha</taxon>
        <taxon>Entomobryoidea</taxon>
        <taxon>Orchesellidae</taxon>
        <taxon>Orchesellinae</taxon>
        <taxon>Orchesella</taxon>
    </lineage>
</organism>
<keyword evidence="4" id="KW-0496">Mitochondrion</keyword>
<accession>A0ABP1QFT9</accession>
<protein>
    <recommendedName>
        <fullName evidence="6">Small ribosomal subunit protein mS33</fullName>
    </recommendedName>
</protein>
<feature type="compositionally biased region" description="Basic and acidic residues" evidence="7">
    <location>
        <begin position="103"/>
        <end position="113"/>
    </location>
</feature>
<comment type="caution">
    <text evidence="8">The sequence shown here is derived from an EMBL/GenBank/DDBJ whole genome shotgun (WGS) entry which is preliminary data.</text>
</comment>
<comment type="similarity">
    <text evidence="2">Belongs to the mitochondrion-specific ribosomal protein mS33 family.</text>
</comment>
<evidence type="ECO:0000256" key="5">
    <source>
        <dbReference type="ARBA" id="ARBA00023274"/>
    </source>
</evidence>
<keyword evidence="3" id="KW-0689">Ribosomal protein</keyword>
<evidence type="ECO:0000313" key="8">
    <source>
        <dbReference type="EMBL" id="CAL8101678.1"/>
    </source>
</evidence>
<dbReference type="Proteomes" id="UP001642540">
    <property type="component" value="Unassembled WGS sequence"/>
</dbReference>
<gene>
    <name evidence="8" type="ORF">ODALV1_LOCUS10917</name>
</gene>
<dbReference type="InterPro" id="IPR013219">
    <property type="entry name" value="Ribosomal_mS33"/>
</dbReference>
<feature type="region of interest" description="Disordered" evidence="7">
    <location>
        <begin position="103"/>
        <end position="124"/>
    </location>
</feature>
<evidence type="ECO:0000256" key="1">
    <source>
        <dbReference type="ARBA" id="ARBA00004173"/>
    </source>
</evidence>
<evidence type="ECO:0000256" key="6">
    <source>
        <dbReference type="ARBA" id="ARBA00035132"/>
    </source>
</evidence>